<dbReference type="RefSeq" id="WP_098243137.1">
    <property type="nucleotide sequence ID" value="NZ_CP022685.1"/>
</dbReference>
<organism evidence="10 11">
    <name type="scientific">Streptomyces formicae</name>
    <dbReference type="NCBI Taxonomy" id="1616117"/>
    <lineage>
        <taxon>Bacteria</taxon>
        <taxon>Bacillati</taxon>
        <taxon>Actinomycetota</taxon>
        <taxon>Actinomycetes</taxon>
        <taxon>Kitasatosporales</taxon>
        <taxon>Streptomycetaceae</taxon>
        <taxon>Streptomyces</taxon>
    </lineage>
</organism>
<keyword evidence="6" id="KW-0843">Virulence</keyword>
<proteinExistence type="predicted"/>
<keyword evidence="10" id="KW-0378">Hydrolase</keyword>
<evidence type="ECO:0000256" key="4">
    <source>
        <dbReference type="ARBA" id="ARBA00022656"/>
    </source>
</evidence>
<dbReference type="InterPro" id="IPR003995">
    <property type="entry name" value="RTX_toxin_determinant-A"/>
</dbReference>
<accession>A0A291QAG0</accession>
<feature type="signal peptide" evidence="9">
    <location>
        <begin position="1"/>
        <end position="37"/>
    </location>
</feature>
<dbReference type="PRINTS" id="PR01488">
    <property type="entry name" value="RTXTOXINA"/>
</dbReference>
<dbReference type="InterPro" id="IPR018511">
    <property type="entry name" value="Hemolysin-typ_Ca-bd_CS"/>
</dbReference>
<dbReference type="PANTHER" id="PTHR38340:SF1">
    <property type="entry name" value="S-LAYER PROTEIN"/>
    <property type="match status" value="1"/>
</dbReference>
<reference evidence="10 11" key="1">
    <citation type="submission" date="2017-08" db="EMBL/GenBank/DDBJ databases">
        <title>Complete Genome Sequence of Streptomyces formicae KY5, the formicamycin producer.</title>
        <authorList>
            <person name="Holmes N.A."/>
            <person name="Devine R."/>
            <person name="Qin Z."/>
            <person name="Seipke R.F."/>
            <person name="Wilkinson B."/>
            <person name="Hutchings M.I."/>
        </authorList>
    </citation>
    <scope>NUCLEOTIDE SEQUENCE [LARGE SCALE GENOMIC DNA]</scope>
    <source>
        <strain evidence="10 11">KY5</strain>
    </source>
</reference>
<evidence type="ECO:0000256" key="3">
    <source>
        <dbReference type="ARBA" id="ARBA00022525"/>
    </source>
</evidence>
<dbReference type="GO" id="GO:0005509">
    <property type="term" value="F:calcium ion binding"/>
    <property type="evidence" value="ECO:0007669"/>
    <property type="project" value="InterPro"/>
</dbReference>
<dbReference type="GO" id="GO:0090729">
    <property type="term" value="F:toxin activity"/>
    <property type="evidence" value="ECO:0007669"/>
    <property type="project" value="UniProtKB-KW"/>
</dbReference>
<dbReference type="InterPro" id="IPR050557">
    <property type="entry name" value="RTX_toxin/Mannuronan_C5-epim"/>
</dbReference>
<dbReference type="PRINTS" id="PR00313">
    <property type="entry name" value="CABNDNGRPT"/>
</dbReference>
<evidence type="ECO:0000256" key="8">
    <source>
        <dbReference type="SAM" id="MobiDB-lite"/>
    </source>
</evidence>
<evidence type="ECO:0000256" key="5">
    <source>
        <dbReference type="ARBA" id="ARBA00022737"/>
    </source>
</evidence>
<name>A0A291QAG0_9ACTN</name>
<evidence type="ECO:0000256" key="6">
    <source>
        <dbReference type="ARBA" id="ARBA00023026"/>
    </source>
</evidence>
<keyword evidence="9" id="KW-0732">Signal</keyword>
<evidence type="ECO:0000256" key="1">
    <source>
        <dbReference type="ARBA" id="ARBA00004370"/>
    </source>
</evidence>
<keyword evidence="4" id="KW-0800">Toxin</keyword>
<dbReference type="GO" id="GO:0016020">
    <property type="term" value="C:membrane"/>
    <property type="evidence" value="ECO:0007669"/>
    <property type="project" value="UniProtKB-SubCell"/>
</dbReference>
<dbReference type="InterPro" id="IPR011049">
    <property type="entry name" value="Serralysin-like_metalloprot_C"/>
</dbReference>
<sequence length="303" mass="30536">MSSNFTGRRALRTVSAAALAISAGISAPLLLAGSAGAATSAAPATAAFSSSDHGIVYTAAPGQTNKVTVTATKSTGKVSYLIDDAVSIKAGEKCSYPDSADHTKVSCSVETLESQDPYATLLLNLGDGNDTVGYDNKGDETYYFARADLGPGKDTWKHIGGDDGNAVLGGTGDDTLTMGNYGTAAGGDGKDTIRIEQDGIAAGGNQNDVIYAEGEESIVEGGAGDDEIHGGAGRQHLKGDDGDDELHGGSGADFMYGGKGNDVLYGDSGNDTIYGNSGDDGLFGGSGQDVLSGGPGRDIVRQD</sequence>
<evidence type="ECO:0000313" key="10">
    <source>
        <dbReference type="EMBL" id="ATL28487.1"/>
    </source>
</evidence>
<evidence type="ECO:0000256" key="2">
    <source>
        <dbReference type="ARBA" id="ARBA00004613"/>
    </source>
</evidence>
<keyword evidence="7" id="KW-0472">Membrane</keyword>
<dbReference type="PANTHER" id="PTHR38340">
    <property type="entry name" value="S-LAYER PROTEIN"/>
    <property type="match status" value="1"/>
</dbReference>
<evidence type="ECO:0000313" key="11">
    <source>
        <dbReference type="Proteomes" id="UP000221011"/>
    </source>
</evidence>
<dbReference type="Pfam" id="PF00353">
    <property type="entry name" value="HemolysinCabind"/>
    <property type="match status" value="2"/>
</dbReference>
<dbReference type="InterPro" id="IPR001343">
    <property type="entry name" value="Hemolysn_Ca-bd"/>
</dbReference>
<protein>
    <submittedName>
        <fullName evidence="10">Alkaline phosphatase</fullName>
        <ecNumber evidence="10">3.1.3.1</ecNumber>
    </submittedName>
</protein>
<feature type="region of interest" description="Disordered" evidence="8">
    <location>
        <begin position="221"/>
        <end position="253"/>
    </location>
</feature>
<dbReference type="KEGG" id="sfk:KY5_3469"/>
<comment type="subcellular location">
    <subcellularLocation>
        <location evidence="1">Membrane</location>
    </subcellularLocation>
    <subcellularLocation>
        <location evidence="2">Secreted</location>
    </subcellularLocation>
</comment>
<dbReference type="EC" id="3.1.3.1" evidence="10"/>
<keyword evidence="11" id="KW-1185">Reference proteome</keyword>
<dbReference type="Proteomes" id="UP000221011">
    <property type="component" value="Chromosome"/>
</dbReference>
<dbReference type="EMBL" id="CP022685">
    <property type="protein sequence ID" value="ATL28487.1"/>
    <property type="molecule type" value="Genomic_DNA"/>
</dbReference>
<gene>
    <name evidence="10" type="ORF">KY5_3469</name>
</gene>
<feature type="chain" id="PRO_5013376117" evidence="9">
    <location>
        <begin position="38"/>
        <end position="303"/>
    </location>
</feature>
<dbReference type="SUPFAM" id="SSF51120">
    <property type="entry name" value="beta-Roll"/>
    <property type="match status" value="1"/>
</dbReference>
<keyword evidence="3" id="KW-0964">Secreted</keyword>
<dbReference type="PROSITE" id="PS00330">
    <property type="entry name" value="HEMOLYSIN_CALCIUM"/>
    <property type="match status" value="2"/>
</dbReference>
<dbReference type="GO" id="GO:0005576">
    <property type="term" value="C:extracellular region"/>
    <property type="evidence" value="ECO:0007669"/>
    <property type="project" value="UniProtKB-SubCell"/>
</dbReference>
<feature type="region of interest" description="Disordered" evidence="8">
    <location>
        <begin position="267"/>
        <end position="303"/>
    </location>
</feature>
<dbReference type="Gene3D" id="2.160.20.160">
    <property type="match status" value="1"/>
</dbReference>
<dbReference type="GO" id="GO:0004035">
    <property type="term" value="F:alkaline phosphatase activity"/>
    <property type="evidence" value="ECO:0007669"/>
    <property type="project" value="UniProtKB-EC"/>
</dbReference>
<keyword evidence="5" id="KW-0677">Repeat</keyword>
<evidence type="ECO:0000256" key="9">
    <source>
        <dbReference type="SAM" id="SignalP"/>
    </source>
</evidence>
<dbReference type="AlphaFoldDB" id="A0A291QAG0"/>
<evidence type="ECO:0000256" key="7">
    <source>
        <dbReference type="ARBA" id="ARBA00023136"/>
    </source>
</evidence>